<dbReference type="SUPFAM" id="SSF51569">
    <property type="entry name" value="Aldolase"/>
    <property type="match status" value="1"/>
</dbReference>
<proteinExistence type="inferred from homology"/>
<dbReference type="CDD" id="cd00502">
    <property type="entry name" value="DHQase_I"/>
    <property type="match status" value="1"/>
</dbReference>
<keyword evidence="5" id="KW-0028">Amino-acid biosynthesis</keyword>
<feature type="active site" description="Schiff-base intermediate with substrate" evidence="5">
    <location>
        <position position="174"/>
    </location>
</feature>
<comment type="caution">
    <text evidence="6">The sequence shown here is derived from an EMBL/GenBank/DDBJ whole genome shotgun (WGS) entry which is preliminary data.</text>
</comment>
<dbReference type="GO" id="GO:0008652">
    <property type="term" value="P:amino acid biosynthetic process"/>
    <property type="evidence" value="ECO:0007669"/>
    <property type="project" value="UniProtKB-KW"/>
</dbReference>
<feature type="binding site" evidence="5">
    <location>
        <position position="236"/>
    </location>
    <ligand>
        <name>3-dehydroquinate</name>
        <dbReference type="ChEBI" id="CHEBI:32364"/>
    </ligand>
</feature>
<sequence length="257" mass="27968">MEESMNTCKIRNIVLGEGTPKVCVPIVGKTKEEIIDSAKKINEVGADIVEFRVDWFDDIFDFGKTEEVLKELRETLGETPILFTFRTSKEGGEKAIEADKYVELNINAAKTGLVDAVDVEAFTGDEYVKAVVEAAHENGVKVVGSNHDFDKTPEKDDIVGRLRKMQELGVDVPKIAVMPQNKKDVITLLAATEEMYTNYADRPIITMSMAGTGAISRLSGEAFGSALTFGAVGKVSAPGQINVEDLKTVLNIVHASL</sequence>
<dbReference type="PANTHER" id="PTHR43699">
    <property type="entry name" value="3-DEHYDROQUINATE DEHYDRATASE"/>
    <property type="match status" value="1"/>
</dbReference>
<dbReference type="EMBL" id="ABWP01000004">
    <property type="protein sequence ID" value="EEA86255.1"/>
    <property type="molecule type" value="Genomic_DNA"/>
</dbReference>
<dbReference type="UniPathway" id="UPA00053">
    <property type="reaction ID" value="UER00086"/>
</dbReference>
<keyword evidence="3 5" id="KW-0456">Lyase</keyword>
<feature type="active site" description="Proton donor/acceptor" evidence="5">
    <location>
        <position position="147"/>
    </location>
</feature>
<feature type="binding site" evidence="5">
    <location>
        <position position="86"/>
    </location>
    <ligand>
        <name>3-dehydroquinate</name>
        <dbReference type="ChEBI" id="CHEBI:32364"/>
    </ligand>
</feature>
<dbReference type="HOGENOM" id="CLU_064444_0_0_9"/>
<dbReference type="STRING" id="500633.CLOHIR_00107"/>
<reference evidence="6 7" key="1">
    <citation type="submission" date="2008-09" db="EMBL/GenBank/DDBJ databases">
        <authorList>
            <person name="Fulton L."/>
            <person name="Clifton S."/>
            <person name="Fulton B."/>
            <person name="Xu J."/>
            <person name="Minx P."/>
            <person name="Pepin K.H."/>
            <person name="Johnson M."/>
            <person name="Thiruvilangam P."/>
            <person name="Bhonagiri V."/>
            <person name="Nash W.E."/>
            <person name="Mardis E.R."/>
            <person name="Wilson R.K."/>
        </authorList>
    </citation>
    <scope>NUCLEOTIDE SEQUENCE [LARGE SCALE GENOMIC DNA]</scope>
    <source>
        <strain evidence="6 7">DSM 13275</strain>
    </source>
</reference>
<dbReference type="GO" id="GO:0046279">
    <property type="term" value="P:3,4-dihydroxybenzoate biosynthetic process"/>
    <property type="evidence" value="ECO:0007669"/>
    <property type="project" value="UniProtKB-ARBA"/>
</dbReference>
<dbReference type="Proteomes" id="UP000003178">
    <property type="component" value="Unassembled WGS sequence"/>
</dbReference>
<dbReference type="GO" id="GO:0003855">
    <property type="term" value="F:3-dehydroquinate dehydratase activity"/>
    <property type="evidence" value="ECO:0007669"/>
    <property type="project" value="UniProtKB-UniRule"/>
</dbReference>
<keyword evidence="2 5" id="KW-0057">Aromatic amino acid biosynthesis</keyword>
<dbReference type="Pfam" id="PF01487">
    <property type="entry name" value="DHquinase_I"/>
    <property type="match status" value="1"/>
</dbReference>
<feature type="binding site" evidence="5">
    <location>
        <position position="240"/>
    </location>
    <ligand>
        <name>3-dehydroquinate</name>
        <dbReference type="ChEBI" id="CHEBI:32364"/>
    </ligand>
</feature>
<dbReference type="PANTHER" id="PTHR43699:SF1">
    <property type="entry name" value="3-DEHYDROQUINATE DEHYDRATASE"/>
    <property type="match status" value="1"/>
</dbReference>
<evidence type="ECO:0000256" key="1">
    <source>
        <dbReference type="ARBA" id="ARBA00001864"/>
    </source>
</evidence>
<gene>
    <name evidence="5 6" type="primary">aroD</name>
    <name evidence="6" type="ORF">CLOHIR_00107</name>
</gene>
<evidence type="ECO:0000256" key="5">
    <source>
        <dbReference type="HAMAP-Rule" id="MF_00214"/>
    </source>
</evidence>
<comment type="similarity">
    <text evidence="5">Belongs to the type-I 3-dehydroquinase family.</text>
</comment>
<keyword evidence="4 5" id="KW-0704">Schiff base</keyword>
<evidence type="ECO:0000256" key="4">
    <source>
        <dbReference type="ARBA" id="ARBA00023270"/>
    </source>
</evidence>
<dbReference type="GO" id="GO:0009423">
    <property type="term" value="P:chorismate biosynthetic process"/>
    <property type="evidence" value="ECO:0007669"/>
    <property type="project" value="UniProtKB-UniRule"/>
</dbReference>
<feature type="binding site" evidence="5">
    <location>
        <position position="217"/>
    </location>
    <ligand>
        <name>3-dehydroquinate</name>
        <dbReference type="ChEBI" id="CHEBI:32364"/>
    </ligand>
</feature>
<dbReference type="NCBIfam" id="TIGR01093">
    <property type="entry name" value="aroD"/>
    <property type="match status" value="1"/>
</dbReference>
<evidence type="ECO:0000313" key="6">
    <source>
        <dbReference type="EMBL" id="EEA86255.1"/>
    </source>
</evidence>
<dbReference type="GO" id="GO:0009073">
    <property type="term" value="P:aromatic amino acid family biosynthetic process"/>
    <property type="evidence" value="ECO:0007669"/>
    <property type="project" value="UniProtKB-KW"/>
</dbReference>
<comment type="subunit">
    <text evidence="5">Homodimer.</text>
</comment>
<evidence type="ECO:0000256" key="3">
    <source>
        <dbReference type="ARBA" id="ARBA00023239"/>
    </source>
</evidence>
<dbReference type="InterPro" id="IPR013785">
    <property type="entry name" value="Aldolase_TIM"/>
</dbReference>
<dbReference type="InterPro" id="IPR001381">
    <property type="entry name" value="DHquinase_I"/>
</dbReference>
<dbReference type="AlphaFoldDB" id="B6FW58"/>
<dbReference type="FunFam" id="3.20.20.70:FF:000047">
    <property type="entry name" value="3-dehydroquinate dehydratase"/>
    <property type="match status" value="1"/>
</dbReference>
<evidence type="ECO:0000313" key="7">
    <source>
        <dbReference type="Proteomes" id="UP000003178"/>
    </source>
</evidence>
<dbReference type="HAMAP" id="MF_00214">
    <property type="entry name" value="AroD"/>
    <property type="match status" value="1"/>
</dbReference>
<dbReference type="Gene3D" id="3.20.20.70">
    <property type="entry name" value="Aldolase class I"/>
    <property type="match status" value="1"/>
</dbReference>
<reference evidence="6 7" key="2">
    <citation type="submission" date="2008-10" db="EMBL/GenBank/DDBJ databases">
        <title>Draft genome sequence of Clostridium hiranonis (DSM 13275).</title>
        <authorList>
            <person name="Sudarsanam P."/>
            <person name="Ley R."/>
            <person name="Guruge J."/>
            <person name="Turnbaugh P.J."/>
            <person name="Mahowald M."/>
            <person name="Liep D."/>
            <person name="Gordon J."/>
        </authorList>
    </citation>
    <scope>NUCLEOTIDE SEQUENCE [LARGE SCALE GENOMIC DNA]</scope>
    <source>
        <strain evidence="6 7">DSM 13275</strain>
    </source>
</reference>
<dbReference type="EC" id="4.2.1.10" evidence="5"/>
<comment type="catalytic activity">
    <reaction evidence="1 5">
        <text>3-dehydroquinate = 3-dehydroshikimate + H2O</text>
        <dbReference type="Rhea" id="RHEA:21096"/>
        <dbReference type="ChEBI" id="CHEBI:15377"/>
        <dbReference type="ChEBI" id="CHEBI:16630"/>
        <dbReference type="ChEBI" id="CHEBI:32364"/>
        <dbReference type="EC" id="4.2.1.10"/>
    </reaction>
</comment>
<comment type="caution">
    <text evidence="5">Lacks conserved residue(s) required for the propagation of feature annotation.</text>
</comment>
<protein>
    <recommendedName>
        <fullName evidence="5">3-dehydroquinate dehydratase</fullName>
        <shortName evidence="5">3-dehydroquinase</shortName>
        <ecNumber evidence="5">4.2.1.10</ecNumber>
    </recommendedName>
    <alternativeName>
        <fullName evidence="5">Type I DHQase</fullName>
    </alternativeName>
    <alternativeName>
        <fullName evidence="5">Type I dehydroquinase</fullName>
        <shortName evidence="5">DHQ1</shortName>
    </alternativeName>
</protein>
<organism evidence="6 7">
    <name type="scientific">Peptacetobacter hiranonis (strain DSM 13275 / JCM 10541 / KCTC 15199 / TO-931)</name>
    <name type="common">Clostridium hiranonis</name>
    <dbReference type="NCBI Taxonomy" id="500633"/>
    <lineage>
        <taxon>Bacteria</taxon>
        <taxon>Bacillati</taxon>
        <taxon>Bacillota</taxon>
        <taxon>Clostridia</taxon>
        <taxon>Peptostreptococcales</taxon>
        <taxon>Peptostreptococcaceae</taxon>
        <taxon>Peptacetobacter</taxon>
    </lineage>
</organism>
<comment type="function">
    <text evidence="5">Involved in the third step of the chorismate pathway, which leads to the biosynthesis of aromatic amino acids. Catalyzes the cis-dehydration of 3-dehydroquinate (DHQ) and introduces the first double bond of the aromatic ring to yield 3-dehydroshikimate.</text>
</comment>
<accession>B6FW58</accession>
<dbReference type="eggNOG" id="COG0710">
    <property type="taxonomic scope" value="Bacteria"/>
</dbReference>
<dbReference type="InterPro" id="IPR050146">
    <property type="entry name" value="Type-I_3-dehydroquinase"/>
</dbReference>
<name>B6FW58_PEPHT</name>
<comment type="pathway">
    <text evidence="5">Metabolic intermediate biosynthesis; chorismate biosynthesis; chorismate from D-erythrose 4-phosphate and phosphoenolpyruvate: step 3/7.</text>
</comment>
<evidence type="ECO:0000256" key="2">
    <source>
        <dbReference type="ARBA" id="ARBA00023141"/>
    </source>
</evidence>
<keyword evidence="7" id="KW-1185">Reference proteome</keyword>
<feature type="binding site" evidence="5">
    <location>
        <begin position="50"/>
        <end position="52"/>
    </location>
    <ligand>
        <name>3-dehydroquinate</name>
        <dbReference type="ChEBI" id="CHEBI:32364"/>
    </ligand>
</feature>